<sequence>MLSSFGALRTRHRAFSVSRSLATAKRHQPPPWGRRAYAAEAKAPPPRTQLEKHILDSIKATGPIAFSTYMQFCLSDPIHGYYMNPAHDVFGSRGDFITSPEISQVFGELVGVWFLTQWKQAGMPPAIRLIELGPGRGTLMDDILRVISQITSKHRRTDIEGIHLVETSQPMRKFQEQKLGPLAENAGCRLHWYNDVDEIEPSPAFSMSVAHEFFDALPFYLLQKVEEDVWREVMIASALDPLTDPRSRSESSEVPDTPPTSIDPESIYPRFRRVLSPDPTPATIGASRLSPRYSALPVGSFLEVSPWSHYKAKKLATLLSAQKPSGGPEDTTPSTGGGCGLIIDYGDAKAFGDSFRAFQNHRIVDVFHQPGRSDLTTNVDFALLKEAMRDSVTTLGPISQADFLTKMGITVRAAELARQAKSEERRSAILDAAKRLVDPVGMGKEYKVMGFTSLRNGDAARDAYPFDDSVD</sequence>
<keyword evidence="4 7" id="KW-0808">Transferase</keyword>
<comment type="similarity">
    <text evidence="2 7">Belongs to the NDUFAF7 family.</text>
</comment>
<dbReference type="AlphaFoldDB" id="A0A9P3PRV2"/>
<evidence type="ECO:0000256" key="2">
    <source>
        <dbReference type="ARBA" id="ARBA00005891"/>
    </source>
</evidence>
<evidence type="ECO:0000313" key="9">
    <source>
        <dbReference type="EMBL" id="GLB40232.1"/>
    </source>
</evidence>
<dbReference type="GO" id="GO:0035243">
    <property type="term" value="F:protein-arginine omega-N symmetric methyltransferase activity"/>
    <property type="evidence" value="ECO:0007669"/>
    <property type="project" value="UniProtKB-EC"/>
</dbReference>
<keyword evidence="10" id="KW-1185">Reference proteome</keyword>
<proteinExistence type="inferred from homology"/>
<keyword evidence="5 7" id="KW-0496">Mitochondrion</keyword>
<protein>
    <recommendedName>
        <fullName evidence="7">Protein arginine methyltransferase NDUFAF7</fullName>
        <ecNumber evidence="7">2.1.1.320</ecNumber>
    </recommendedName>
</protein>
<feature type="region of interest" description="Disordered" evidence="8">
    <location>
        <begin position="242"/>
        <end position="268"/>
    </location>
</feature>
<dbReference type="EC" id="2.1.1.320" evidence="7"/>
<comment type="subcellular location">
    <subcellularLocation>
        <location evidence="1 7">Mitochondrion</location>
    </subcellularLocation>
</comment>
<evidence type="ECO:0000256" key="8">
    <source>
        <dbReference type="SAM" id="MobiDB-lite"/>
    </source>
</evidence>
<accession>A0A9P3PRV2</accession>
<dbReference type="InterPro" id="IPR003788">
    <property type="entry name" value="NDUFAF7"/>
</dbReference>
<dbReference type="Pfam" id="PF02636">
    <property type="entry name" value="Methyltransf_28"/>
    <property type="match status" value="1"/>
</dbReference>
<dbReference type="PANTHER" id="PTHR12049:SF7">
    <property type="entry name" value="PROTEIN ARGININE METHYLTRANSFERASE NDUFAF7, MITOCHONDRIAL"/>
    <property type="match status" value="1"/>
</dbReference>
<evidence type="ECO:0000256" key="4">
    <source>
        <dbReference type="ARBA" id="ARBA00022679"/>
    </source>
</evidence>
<evidence type="ECO:0000256" key="5">
    <source>
        <dbReference type="ARBA" id="ARBA00023128"/>
    </source>
</evidence>
<reference evidence="9" key="1">
    <citation type="submission" date="2022-07" db="EMBL/GenBank/DDBJ databases">
        <title>The genome of Lyophyllum shimeji provides insight into the initial evolution of ectomycorrhizal fungal genome.</title>
        <authorList>
            <person name="Kobayashi Y."/>
            <person name="Shibata T."/>
            <person name="Hirakawa H."/>
            <person name="Shigenobu S."/>
            <person name="Nishiyama T."/>
            <person name="Yamada A."/>
            <person name="Hasebe M."/>
            <person name="Kawaguchi M."/>
        </authorList>
    </citation>
    <scope>NUCLEOTIDE SEQUENCE</scope>
    <source>
        <strain evidence="9">AT787</strain>
    </source>
</reference>
<comment type="caution">
    <text evidence="9">The sequence shown here is derived from an EMBL/GenBank/DDBJ whole genome shotgun (WGS) entry which is preliminary data.</text>
</comment>
<evidence type="ECO:0000313" key="10">
    <source>
        <dbReference type="Proteomes" id="UP001063166"/>
    </source>
</evidence>
<dbReference type="InterPro" id="IPR029063">
    <property type="entry name" value="SAM-dependent_MTases_sf"/>
</dbReference>
<dbReference type="InterPro" id="IPR038375">
    <property type="entry name" value="NDUFAF7_sf"/>
</dbReference>
<comment type="function">
    <text evidence="7">Arginine methyltransferase involved in the assembly or stability of mitochondrial NADH:ubiquinone oxidoreductase complex (complex I).</text>
</comment>
<gene>
    <name evidence="9" type="ORF">LshimejAT787_0801030</name>
</gene>
<dbReference type="Proteomes" id="UP001063166">
    <property type="component" value="Unassembled WGS sequence"/>
</dbReference>
<organism evidence="9 10">
    <name type="scientific">Lyophyllum shimeji</name>
    <name type="common">Hon-shimeji</name>
    <name type="synonym">Tricholoma shimeji</name>
    <dbReference type="NCBI Taxonomy" id="47721"/>
    <lineage>
        <taxon>Eukaryota</taxon>
        <taxon>Fungi</taxon>
        <taxon>Dikarya</taxon>
        <taxon>Basidiomycota</taxon>
        <taxon>Agaricomycotina</taxon>
        <taxon>Agaricomycetes</taxon>
        <taxon>Agaricomycetidae</taxon>
        <taxon>Agaricales</taxon>
        <taxon>Tricholomatineae</taxon>
        <taxon>Lyophyllaceae</taxon>
        <taxon>Lyophyllum</taxon>
    </lineage>
</organism>
<dbReference type="GO" id="GO:0032981">
    <property type="term" value="P:mitochondrial respiratory chain complex I assembly"/>
    <property type="evidence" value="ECO:0007669"/>
    <property type="project" value="TreeGrafter"/>
</dbReference>
<comment type="catalytic activity">
    <reaction evidence="6 7">
        <text>L-arginyl-[protein] + 2 S-adenosyl-L-methionine = N(omega),N(omega)'-dimethyl-L-arginyl-[protein] + 2 S-adenosyl-L-homocysteine + 2 H(+)</text>
        <dbReference type="Rhea" id="RHEA:48108"/>
        <dbReference type="Rhea" id="RHEA-COMP:10532"/>
        <dbReference type="Rhea" id="RHEA-COMP:11992"/>
        <dbReference type="ChEBI" id="CHEBI:15378"/>
        <dbReference type="ChEBI" id="CHEBI:29965"/>
        <dbReference type="ChEBI" id="CHEBI:57856"/>
        <dbReference type="ChEBI" id="CHEBI:59789"/>
        <dbReference type="ChEBI" id="CHEBI:88221"/>
        <dbReference type="EC" id="2.1.1.320"/>
    </reaction>
</comment>
<evidence type="ECO:0000256" key="3">
    <source>
        <dbReference type="ARBA" id="ARBA00022603"/>
    </source>
</evidence>
<dbReference type="Gene3D" id="3.40.50.12710">
    <property type="match status" value="1"/>
</dbReference>
<dbReference type="PANTHER" id="PTHR12049">
    <property type="entry name" value="PROTEIN ARGININE METHYLTRANSFERASE NDUFAF7, MITOCHONDRIAL"/>
    <property type="match status" value="1"/>
</dbReference>
<dbReference type="EMBL" id="BRPK01000008">
    <property type="protein sequence ID" value="GLB40232.1"/>
    <property type="molecule type" value="Genomic_DNA"/>
</dbReference>
<dbReference type="GO" id="GO:0005739">
    <property type="term" value="C:mitochondrion"/>
    <property type="evidence" value="ECO:0007669"/>
    <property type="project" value="UniProtKB-SubCell"/>
</dbReference>
<evidence type="ECO:0000256" key="7">
    <source>
        <dbReference type="RuleBase" id="RU364114"/>
    </source>
</evidence>
<name>A0A9P3PRV2_LYOSH</name>
<evidence type="ECO:0000256" key="1">
    <source>
        <dbReference type="ARBA" id="ARBA00004173"/>
    </source>
</evidence>
<evidence type="ECO:0000256" key="6">
    <source>
        <dbReference type="ARBA" id="ARBA00048612"/>
    </source>
</evidence>
<dbReference type="OrthoDB" id="438553at2759"/>
<dbReference type="SUPFAM" id="SSF53335">
    <property type="entry name" value="S-adenosyl-L-methionine-dependent methyltransferases"/>
    <property type="match status" value="1"/>
</dbReference>
<keyword evidence="3 7" id="KW-0489">Methyltransferase</keyword>
<dbReference type="GO" id="GO:0032259">
    <property type="term" value="P:methylation"/>
    <property type="evidence" value="ECO:0007669"/>
    <property type="project" value="UniProtKB-KW"/>
</dbReference>